<protein>
    <submittedName>
        <fullName evidence="1">Uncharacterized protein</fullName>
    </submittedName>
</protein>
<organism evidence="1 2">
    <name type="scientific">Auriscalpium vulgare</name>
    <dbReference type="NCBI Taxonomy" id="40419"/>
    <lineage>
        <taxon>Eukaryota</taxon>
        <taxon>Fungi</taxon>
        <taxon>Dikarya</taxon>
        <taxon>Basidiomycota</taxon>
        <taxon>Agaricomycotina</taxon>
        <taxon>Agaricomycetes</taxon>
        <taxon>Russulales</taxon>
        <taxon>Auriscalpiaceae</taxon>
        <taxon>Auriscalpium</taxon>
    </lineage>
</organism>
<gene>
    <name evidence="1" type="ORF">FA95DRAFT_1678996</name>
</gene>
<reference evidence="1" key="2">
    <citation type="journal article" date="2022" name="New Phytol.">
        <title>Evolutionary transition to the ectomycorrhizal habit in the genomes of a hyperdiverse lineage of mushroom-forming fungi.</title>
        <authorList>
            <person name="Looney B."/>
            <person name="Miyauchi S."/>
            <person name="Morin E."/>
            <person name="Drula E."/>
            <person name="Courty P.E."/>
            <person name="Kohler A."/>
            <person name="Kuo A."/>
            <person name="LaButti K."/>
            <person name="Pangilinan J."/>
            <person name="Lipzen A."/>
            <person name="Riley R."/>
            <person name="Andreopoulos W."/>
            <person name="He G."/>
            <person name="Johnson J."/>
            <person name="Nolan M."/>
            <person name="Tritt A."/>
            <person name="Barry K.W."/>
            <person name="Grigoriev I.V."/>
            <person name="Nagy L.G."/>
            <person name="Hibbett D."/>
            <person name="Henrissat B."/>
            <person name="Matheny P.B."/>
            <person name="Labbe J."/>
            <person name="Martin F.M."/>
        </authorList>
    </citation>
    <scope>NUCLEOTIDE SEQUENCE</scope>
    <source>
        <strain evidence="1">FP105234-sp</strain>
    </source>
</reference>
<proteinExistence type="predicted"/>
<dbReference type="Proteomes" id="UP000814033">
    <property type="component" value="Unassembled WGS sequence"/>
</dbReference>
<reference evidence="1" key="1">
    <citation type="submission" date="2021-02" db="EMBL/GenBank/DDBJ databases">
        <authorList>
            <consortium name="DOE Joint Genome Institute"/>
            <person name="Ahrendt S."/>
            <person name="Looney B.P."/>
            <person name="Miyauchi S."/>
            <person name="Morin E."/>
            <person name="Drula E."/>
            <person name="Courty P.E."/>
            <person name="Chicoki N."/>
            <person name="Fauchery L."/>
            <person name="Kohler A."/>
            <person name="Kuo A."/>
            <person name="Labutti K."/>
            <person name="Pangilinan J."/>
            <person name="Lipzen A."/>
            <person name="Riley R."/>
            <person name="Andreopoulos W."/>
            <person name="He G."/>
            <person name="Johnson J."/>
            <person name="Barry K.W."/>
            <person name="Grigoriev I.V."/>
            <person name="Nagy L."/>
            <person name="Hibbett D."/>
            <person name="Henrissat B."/>
            <person name="Matheny P.B."/>
            <person name="Labbe J."/>
            <person name="Martin F."/>
        </authorList>
    </citation>
    <scope>NUCLEOTIDE SEQUENCE</scope>
    <source>
        <strain evidence="1">FP105234-sp</strain>
    </source>
</reference>
<name>A0ACB8RU37_9AGAM</name>
<keyword evidence="2" id="KW-1185">Reference proteome</keyword>
<comment type="caution">
    <text evidence="1">The sequence shown here is derived from an EMBL/GenBank/DDBJ whole genome shotgun (WGS) entry which is preliminary data.</text>
</comment>
<sequence length="279" mass="31444">MPKHTDPVAVFEDQLTLTKFVHFFIGLYLWDLVTTLDFEWSVITRARSYKWTMLLHTGSRLFALGDVIVTLSGLDAVTEIDCKSWVFTAWLLASIGPLLLSILVILRIIAIWERNKYVLVFSAVATMANLAFLLKGLISSKAVWNPAVDVCAMIDPLGRRSFIYGMFTTDVILLALMFFGLLRWRPMGQRGGVFELLYHQGFMWMFVLAGAHIPPMVMYGLDIDDPWNITFTVSATFLTTIGATRLYRGLLDYSSVRDLELFSARQSNHAAAAAEAGKR</sequence>
<evidence type="ECO:0000313" key="1">
    <source>
        <dbReference type="EMBL" id="KAI0047549.1"/>
    </source>
</evidence>
<evidence type="ECO:0000313" key="2">
    <source>
        <dbReference type="Proteomes" id="UP000814033"/>
    </source>
</evidence>
<dbReference type="EMBL" id="MU275902">
    <property type="protein sequence ID" value="KAI0047549.1"/>
    <property type="molecule type" value="Genomic_DNA"/>
</dbReference>
<accession>A0ACB8RU37</accession>